<keyword evidence="2" id="KW-0732">Signal</keyword>
<dbReference type="EMBL" id="JAASQI010000003">
    <property type="protein sequence ID" value="NIJ57788.1"/>
    <property type="molecule type" value="Genomic_DNA"/>
</dbReference>
<evidence type="ECO:0000259" key="8">
    <source>
        <dbReference type="PROSITE" id="PS51724"/>
    </source>
</evidence>
<dbReference type="Gene3D" id="3.30.70.1070">
    <property type="entry name" value="Sporulation related repeat"/>
    <property type="match status" value="1"/>
</dbReference>
<dbReference type="Proteomes" id="UP001429580">
    <property type="component" value="Unassembled WGS sequence"/>
</dbReference>
<keyword evidence="3 9" id="KW-0378">Hydrolase</keyword>
<keyword evidence="4" id="KW-0133">Cell shape</keyword>
<proteinExistence type="inferred from homology"/>
<dbReference type="SUPFAM" id="SSF56601">
    <property type="entry name" value="beta-lactamase/transpeptidase-like"/>
    <property type="match status" value="1"/>
</dbReference>
<protein>
    <submittedName>
        <fullName evidence="9">D-alanyl-D-alanine carboxypeptidase</fullName>
        <ecNumber evidence="9">3.4.16.4</ecNumber>
    </submittedName>
</protein>
<organism evidence="9 10">
    <name type="scientific">Pseudochelatococcus lubricantis</name>
    <dbReference type="NCBI Taxonomy" id="1538102"/>
    <lineage>
        <taxon>Bacteria</taxon>
        <taxon>Pseudomonadati</taxon>
        <taxon>Pseudomonadota</taxon>
        <taxon>Alphaproteobacteria</taxon>
        <taxon>Hyphomicrobiales</taxon>
        <taxon>Chelatococcaceae</taxon>
        <taxon>Pseudochelatococcus</taxon>
    </lineage>
</organism>
<keyword evidence="10" id="KW-1185">Reference proteome</keyword>
<evidence type="ECO:0000256" key="3">
    <source>
        <dbReference type="ARBA" id="ARBA00022801"/>
    </source>
</evidence>
<feature type="domain" description="SPOR" evidence="8">
    <location>
        <begin position="420"/>
        <end position="503"/>
    </location>
</feature>
<dbReference type="InterPro" id="IPR036680">
    <property type="entry name" value="SPOR-like_sf"/>
</dbReference>
<evidence type="ECO:0000313" key="10">
    <source>
        <dbReference type="Proteomes" id="UP001429580"/>
    </source>
</evidence>
<dbReference type="EC" id="3.4.16.4" evidence="9"/>
<name>A0ABX0UXZ8_9HYPH</name>
<dbReference type="GO" id="GO:0009002">
    <property type="term" value="F:serine-type D-Ala-D-Ala carboxypeptidase activity"/>
    <property type="evidence" value="ECO:0007669"/>
    <property type="project" value="UniProtKB-EC"/>
</dbReference>
<dbReference type="InterPro" id="IPR001967">
    <property type="entry name" value="Peptidase_S11_N"/>
</dbReference>
<comment type="caution">
    <text evidence="9">The sequence shown here is derived from an EMBL/GenBank/DDBJ whole genome shotgun (WGS) entry which is preliminary data.</text>
</comment>
<evidence type="ECO:0000256" key="4">
    <source>
        <dbReference type="ARBA" id="ARBA00022960"/>
    </source>
</evidence>
<evidence type="ECO:0000256" key="6">
    <source>
        <dbReference type="ARBA" id="ARBA00023316"/>
    </source>
</evidence>
<dbReference type="InterPro" id="IPR018044">
    <property type="entry name" value="Peptidase_S11"/>
</dbReference>
<evidence type="ECO:0000313" key="9">
    <source>
        <dbReference type="EMBL" id="NIJ57788.1"/>
    </source>
</evidence>
<keyword evidence="9" id="KW-0121">Carboxypeptidase</keyword>
<dbReference type="PRINTS" id="PR00725">
    <property type="entry name" value="DADACBPTASE1"/>
</dbReference>
<dbReference type="PANTHER" id="PTHR21581">
    <property type="entry name" value="D-ALANYL-D-ALANINE CARBOXYPEPTIDASE"/>
    <property type="match status" value="1"/>
</dbReference>
<sequence length="503" mass="52934">MGKRHRILEISGAAGLAAAVVVGAASSADAAQRRSHAPAYAPPSAAMVVDVKTGRTLFAENEDAPRIPASITKVMTLYLLFEQLESGNFNLDTRLRVTKYAASQPPTKLGVRAGSTIRVEDAIKSLVTLSANDVSMVIAENIAGTEADFARMMTQKARALGMSRTTFRNPHGLPANPPNITTARDLTILGRAIQDRFPRYYAYFGTRTFNYGSRSIGNHNRLLGRVEGVDGIKTGYTRASGFNLLTSLRTDSRHVVATVLGGRSGAQRDQRMEVLLAQSLPDASTGRRRTALVVEAPSARNVEAPVRVASAEPVYVPPSQPLSNTVPLQIGKPIDLSNIRPVVASASGATVTPSSGPAAQSSTSGALAYADAPAPAPRPAEATVTLASVQPDRTLEKKALAKLAATPAVEAPAQPAAASAARAPGWIIQLGASADEDKAHHILQQAKSKSRGLLANASPFTEKVVRGNVTLFRARFSGFDPEGAQAACKTLKRSGFDCFATPG</sequence>
<dbReference type="InterPro" id="IPR007730">
    <property type="entry name" value="SPOR-like_dom"/>
</dbReference>
<dbReference type="PANTHER" id="PTHR21581:SF6">
    <property type="entry name" value="TRAFFICKING PROTEIN PARTICLE COMPLEX SUBUNIT 12"/>
    <property type="match status" value="1"/>
</dbReference>
<evidence type="ECO:0000256" key="7">
    <source>
        <dbReference type="RuleBase" id="RU004016"/>
    </source>
</evidence>
<evidence type="ECO:0000256" key="2">
    <source>
        <dbReference type="ARBA" id="ARBA00022729"/>
    </source>
</evidence>
<keyword evidence="5" id="KW-0573">Peptidoglycan synthesis</keyword>
<evidence type="ECO:0000256" key="5">
    <source>
        <dbReference type="ARBA" id="ARBA00022984"/>
    </source>
</evidence>
<evidence type="ECO:0000256" key="1">
    <source>
        <dbReference type="ARBA" id="ARBA00007164"/>
    </source>
</evidence>
<dbReference type="Pfam" id="PF05036">
    <property type="entry name" value="SPOR"/>
    <property type="match status" value="1"/>
</dbReference>
<keyword evidence="6" id="KW-0961">Cell wall biogenesis/degradation</keyword>
<dbReference type="RefSeq" id="WP_428982488.1">
    <property type="nucleotide sequence ID" value="NZ_JAASQI010000003.1"/>
</dbReference>
<dbReference type="InterPro" id="IPR012338">
    <property type="entry name" value="Beta-lactam/transpept-like"/>
</dbReference>
<dbReference type="PROSITE" id="PS51724">
    <property type="entry name" value="SPOR"/>
    <property type="match status" value="1"/>
</dbReference>
<accession>A0ABX0UXZ8</accession>
<keyword evidence="9" id="KW-0645">Protease</keyword>
<reference evidence="9 10" key="1">
    <citation type="submission" date="2020-03" db="EMBL/GenBank/DDBJ databases">
        <title>Genomic Encyclopedia of Type Strains, Phase IV (KMG-IV): sequencing the most valuable type-strain genomes for metagenomic binning, comparative biology and taxonomic classification.</title>
        <authorList>
            <person name="Goeker M."/>
        </authorList>
    </citation>
    <scope>NUCLEOTIDE SEQUENCE [LARGE SCALE GENOMIC DNA]</scope>
    <source>
        <strain evidence="9 10">DSM 103870</strain>
    </source>
</reference>
<gene>
    <name evidence="9" type="ORF">FHS82_001624</name>
</gene>
<comment type="similarity">
    <text evidence="1 7">Belongs to the peptidase S11 family.</text>
</comment>
<dbReference type="Gene3D" id="3.40.710.10">
    <property type="entry name" value="DD-peptidase/beta-lactamase superfamily"/>
    <property type="match status" value="1"/>
</dbReference>
<dbReference type="Pfam" id="PF00768">
    <property type="entry name" value="Peptidase_S11"/>
    <property type="match status" value="1"/>
</dbReference>